<dbReference type="RefSeq" id="WP_252166218.1">
    <property type="nucleotide sequence ID" value="NZ_CP084930.1"/>
</dbReference>
<dbReference type="Pfam" id="PF02321">
    <property type="entry name" value="OEP"/>
    <property type="match status" value="2"/>
</dbReference>
<dbReference type="PROSITE" id="PS51257">
    <property type="entry name" value="PROKAR_LIPOPROTEIN"/>
    <property type="match status" value="1"/>
</dbReference>
<evidence type="ECO:0000313" key="5">
    <source>
        <dbReference type="EMBL" id="USI72409.1"/>
    </source>
</evidence>
<dbReference type="InterPro" id="IPR003423">
    <property type="entry name" value="OMP_efflux"/>
</dbReference>
<keyword evidence="2" id="KW-0564">Palmitate</keyword>
<comment type="similarity">
    <text evidence="1 2">Belongs to the outer membrane factor (OMF) (TC 1.B.17) family.</text>
</comment>
<dbReference type="SUPFAM" id="SSF56954">
    <property type="entry name" value="Outer membrane efflux proteins (OEP)"/>
    <property type="match status" value="1"/>
</dbReference>
<feature type="region of interest" description="Disordered" evidence="3">
    <location>
        <begin position="519"/>
        <end position="544"/>
    </location>
</feature>
<dbReference type="NCBIfam" id="TIGR01845">
    <property type="entry name" value="outer_NodT"/>
    <property type="match status" value="1"/>
</dbReference>
<dbReference type="EMBL" id="CP084930">
    <property type="protein sequence ID" value="USI72409.1"/>
    <property type="molecule type" value="Genomic_DNA"/>
</dbReference>
<dbReference type="Gene3D" id="1.20.1600.10">
    <property type="entry name" value="Outer membrane efflux proteins (OEP)"/>
    <property type="match status" value="2"/>
</dbReference>
<keyword evidence="2" id="KW-0812">Transmembrane</keyword>
<evidence type="ECO:0000256" key="4">
    <source>
        <dbReference type="SAM" id="SignalP"/>
    </source>
</evidence>
<evidence type="ECO:0000256" key="2">
    <source>
        <dbReference type="RuleBase" id="RU362097"/>
    </source>
</evidence>
<feature type="signal peptide" evidence="4">
    <location>
        <begin position="1"/>
        <end position="15"/>
    </location>
</feature>
<keyword evidence="2" id="KW-1134">Transmembrane beta strand</keyword>
<protein>
    <submittedName>
        <fullName evidence="5">TolC family protein</fullName>
    </submittedName>
</protein>
<evidence type="ECO:0000256" key="1">
    <source>
        <dbReference type="ARBA" id="ARBA00007613"/>
    </source>
</evidence>
<keyword evidence="2" id="KW-0472">Membrane</keyword>
<evidence type="ECO:0000256" key="3">
    <source>
        <dbReference type="SAM" id="MobiDB-lite"/>
    </source>
</evidence>
<keyword evidence="4" id="KW-0732">Signal</keyword>
<dbReference type="InterPro" id="IPR010131">
    <property type="entry name" value="MdtP/NodT-like"/>
</dbReference>
<evidence type="ECO:0000313" key="6">
    <source>
        <dbReference type="Proteomes" id="UP001056937"/>
    </source>
</evidence>
<sequence length="544" mass="56089">MIRRLFVAAAPLALAACAVGPNYQPPKLAPGTTKAFAESNASAMLSSQPLAPNWWQLFQDPVLDRLVGEAFAYNTDIRQAEANLRQARGVLLEQRAGLLPTTSISGSYTHGRIGTGQISSFGAGTGAGTGTGVGTGTGTGTGTGIGVGTGTGGVGTGTSGVGTGSTLGGLTSPVTYDLFRAGFDASYEVDIFGRVRRSIEAARGEEQAAKAALDAARISVAAQVAQSYADACGYAAQADVARETARLQTNTLSLTQRLLDAGRGTRRDVDQARVTVEQALAQVPQLEAERRAQLYAIAALTGRPASEIDGEASVCRQVPVIRTVIPVGDGSALLARRPDVRQAERTLAADTARIGIATSALFPRVSLTGSVNTSGQHFSDLGHSNALGFSFGPLISWSFPNIAVATAQIKQARAGADASLAAFQGTVLTALRETEQALARYAAALDRNAALRRAAAAADDAANQSQLRFRSGRDNFLTVLVAEQDRASARAALAQSDTTVADNAVSLFKALGGGWENAPDSAYAAPGAQPQGRHAALGVAPQRN</sequence>
<keyword evidence="6" id="KW-1185">Reference proteome</keyword>
<dbReference type="PANTHER" id="PTHR30203">
    <property type="entry name" value="OUTER MEMBRANE CATION EFFLUX PROTEIN"/>
    <property type="match status" value="1"/>
</dbReference>
<dbReference type="Gene3D" id="2.20.200.10">
    <property type="entry name" value="Outer membrane efflux proteins (OEP)"/>
    <property type="match status" value="1"/>
</dbReference>
<dbReference type="PANTHER" id="PTHR30203:SF21">
    <property type="entry name" value="OUTER MEMBRANE COMPONENT OF MULTIDRUG EFFLUX PUMP-RELATED"/>
    <property type="match status" value="1"/>
</dbReference>
<feature type="chain" id="PRO_5045896815" evidence="4">
    <location>
        <begin position="16"/>
        <end position="544"/>
    </location>
</feature>
<reference evidence="5" key="1">
    <citation type="journal article" date="2022" name="Toxins">
        <title>Genomic Analysis of Sphingopyxis sp. USTB-05 for Biodegrading Cyanobacterial Hepatotoxins.</title>
        <authorList>
            <person name="Liu C."/>
            <person name="Xu Q."/>
            <person name="Zhao Z."/>
            <person name="Zhang H."/>
            <person name="Liu X."/>
            <person name="Yin C."/>
            <person name="Liu Y."/>
            <person name="Yan H."/>
        </authorList>
    </citation>
    <scope>NUCLEOTIDE SEQUENCE</scope>
    <source>
        <strain evidence="5">NBD5</strain>
    </source>
</reference>
<dbReference type="Proteomes" id="UP001056937">
    <property type="component" value="Chromosome 1"/>
</dbReference>
<accession>A0ABY4X688</accession>
<comment type="subcellular location">
    <subcellularLocation>
        <location evidence="2">Cell membrane</location>
        <topology evidence="2">Lipid-anchor</topology>
    </subcellularLocation>
</comment>
<keyword evidence="2" id="KW-0449">Lipoprotein</keyword>
<proteinExistence type="inferred from homology"/>
<name>A0ABY4X688_9SPHN</name>
<organism evidence="5 6">
    <name type="scientific">Sphingomonas morindae</name>
    <dbReference type="NCBI Taxonomy" id="1541170"/>
    <lineage>
        <taxon>Bacteria</taxon>
        <taxon>Pseudomonadati</taxon>
        <taxon>Pseudomonadota</taxon>
        <taxon>Alphaproteobacteria</taxon>
        <taxon>Sphingomonadales</taxon>
        <taxon>Sphingomonadaceae</taxon>
        <taxon>Sphingomonas</taxon>
    </lineage>
</organism>
<gene>
    <name evidence="5" type="ORF">LHA26_14085</name>
</gene>